<protein>
    <submittedName>
        <fullName evidence="1">Class 3 adenylate cyclase</fullName>
    </submittedName>
</protein>
<comment type="caution">
    <text evidence="1">The sequence shown here is derived from an EMBL/GenBank/DDBJ whole genome shotgun (WGS) entry which is preliminary data.</text>
</comment>
<dbReference type="Proteomes" id="UP000294927">
    <property type="component" value="Unassembled WGS sequence"/>
</dbReference>
<dbReference type="InterPro" id="IPR029787">
    <property type="entry name" value="Nucleotide_cyclase"/>
</dbReference>
<gene>
    <name evidence="1" type="ORF">CLV71_104178</name>
</gene>
<dbReference type="Gene3D" id="3.30.70.1230">
    <property type="entry name" value="Nucleotide cyclase"/>
    <property type="match status" value="1"/>
</dbReference>
<dbReference type="OrthoDB" id="3482507at2"/>
<proteinExistence type="predicted"/>
<accession>A0A4R7VUQ5</accession>
<organism evidence="1 2">
    <name type="scientific">Actinophytocola oryzae</name>
    <dbReference type="NCBI Taxonomy" id="502181"/>
    <lineage>
        <taxon>Bacteria</taxon>
        <taxon>Bacillati</taxon>
        <taxon>Actinomycetota</taxon>
        <taxon>Actinomycetes</taxon>
        <taxon>Pseudonocardiales</taxon>
        <taxon>Pseudonocardiaceae</taxon>
    </lineage>
</organism>
<dbReference type="AlphaFoldDB" id="A0A4R7VUQ5"/>
<keyword evidence="2" id="KW-1185">Reference proteome</keyword>
<name>A0A4R7VUQ5_9PSEU</name>
<dbReference type="EMBL" id="SOCP01000004">
    <property type="protein sequence ID" value="TDV53710.1"/>
    <property type="molecule type" value="Genomic_DNA"/>
</dbReference>
<dbReference type="SUPFAM" id="SSF55073">
    <property type="entry name" value="Nucleotide cyclase"/>
    <property type="match status" value="1"/>
</dbReference>
<reference evidence="1 2" key="1">
    <citation type="submission" date="2019-03" db="EMBL/GenBank/DDBJ databases">
        <title>Genomic Encyclopedia of Archaeal and Bacterial Type Strains, Phase II (KMG-II): from individual species to whole genera.</title>
        <authorList>
            <person name="Goeker M."/>
        </authorList>
    </citation>
    <scope>NUCLEOTIDE SEQUENCE [LARGE SCALE GENOMIC DNA]</scope>
    <source>
        <strain evidence="1 2">DSM 45499</strain>
    </source>
</reference>
<evidence type="ECO:0000313" key="1">
    <source>
        <dbReference type="EMBL" id="TDV53710.1"/>
    </source>
</evidence>
<evidence type="ECO:0000313" key="2">
    <source>
        <dbReference type="Proteomes" id="UP000294927"/>
    </source>
</evidence>
<dbReference type="RefSeq" id="WP_133902746.1">
    <property type="nucleotide sequence ID" value="NZ_SOCP01000004.1"/>
</dbReference>
<sequence>MNTSLSDLRPPPNQRQPYQRMIVAVDIEGSTSRNNAQQGHIRDAMYQAVESALVDCGITQEHRDEFSDRGDGVMVLIRPVDSIPKPLLIRAVVPALRARLEEYARRHPGQRLRLRVAIHAGDVLSDGRAPYGEDVNLTTRLLDAPEFKEQLAESAEPLVLVVSDQVYRSAVCQGYDGIDAGEFKPLVRVCVGHHTHRGWVRVPAETHNGNVTQIDRVS</sequence>